<feature type="signal peptide" evidence="1">
    <location>
        <begin position="1"/>
        <end position="25"/>
    </location>
</feature>
<feature type="non-terminal residue" evidence="2">
    <location>
        <position position="1"/>
    </location>
</feature>
<reference evidence="2 3" key="1">
    <citation type="journal article" date="2019" name="Sci. Rep.">
        <title>A high-quality genome of Eragrostis curvula grass provides insights into Poaceae evolution and supports new strategies to enhance forage quality.</title>
        <authorList>
            <person name="Carballo J."/>
            <person name="Santos B.A.C.M."/>
            <person name="Zappacosta D."/>
            <person name="Garbus I."/>
            <person name="Selva J.P."/>
            <person name="Gallo C.A."/>
            <person name="Diaz A."/>
            <person name="Albertini E."/>
            <person name="Caccamo M."/>
            <person name="Echenique V."/>
        </authorList>
    </citation>
    <scope>NUCLEOTIDE SEQUENCE [LARGE SCALE GENOMIC DNA]</scope>
    <source>
        <strain evidence="3">cv. Victoria</strain>
        <tissue evidence="2">Leaf</tissue>
    </source>
</reference>
<comment type="caution">
    <text evidence="2">The sequence shown here is derived from an EMBL/GenBank/DDBJ whole genome shotgun (WGS) entry which is preliminary data.</text>
</comment>
<feature type="chain" id="PRO_5023922751" evidence="1">
    <location>
        <begin position="26"/>
        <end position="74"/>
    </location>
</feature>
<keyword evidence="3" id="KW-1185">Reference proteome</keyword>
<dbReference type="EMBL" id="RWGY01000039">
    <property type="protein sequence ID" value="TVU09296.1"/>
    <property type="molecule type" value="Genomic_DNA"/>
</dbReference>
<organism evidence="2 3">
    <name type="scientific">Eragrostis curvula</name>
    <name type="common">weeping love grass</name>
    <dbReference type="NCBI Taxonomy" id="38414"/>
    <lineage>
        <taxon>Eukaryota</taxon>
        <taxon>Viridiplantae</taxon>
        <taxon>Streptophyta</taxon>
        <taxon>Embryophyta</taxon>
        <taxon>Tracheophyta</taxon>
        <taxon>Spermatophyta</taxon>
        <taxon>Magnoliopsida</taxon>
        <taxon>Liliopsida</taxon>
        <taxon>Poales</taxon>
        <taxon>Poaceae</taxon>
        <taxon>PACMAD clade</taxon>
        <taxon>Chloridoideae</taxon>
        <taxon>Eragrostideae</taxon>
        <taxon>Eragrostidinae</taxon>
        <taxon>Eragrostis</taxon>
    </lineage>
</organism>
<protein>
    <submittedName>
        <fullName evidence="2">Uncharacterized protein</fullName>
    </submittedName>
</protein>
<sequence>MAPPPPPRAAAAALLTLLLVVAAGGTSTTVAGDGRRKLEAVAVSGEEETPRGAVAGVWHSTDQVNNPSPFTADR</sequence>
<evidence type="ECO:0000313" key="3">
    <source>
        <dbReference type="Proteomes" id="UP000324897"/>
    </source>
</evidence>
<evidence type="ECO:0000256" key="1">
    <source>
        <dbReference type="SAM" id="SignalP"/>
    </source>
</evidence>
<evidence type="ECO:0000313" key="2">
    <source>
        <dbReference type="EMBL" id="TVU09296.1"/>
    </source>
</evidence>
<proteinExistence type="predicted"/>
<keyword evidence="1" id="KW-0732">Signal</keyword>
<name>A0A5J9TD33_9POAL</name>
<gene>
    <name evidence="2" type="ORF">EJB05_42759</name>
</gene>
<dbReference type="Gramene" id="TVU09296">
    <property type="protein sequence ID" value="TVU09296"/>
    <property type="gene ID" value="EJB05_42759"/>
</dbReference>
<dbReference type="AlphaFoldDB" id="A0A5J9TD33"/>
<dbReference type="Proteomes" id="UP000324897">
    <property type="component" value="Chromosome 3"/>
</dbReference>
<accession>A0A5J9TD33</accession>